<name>A0A4Y2GUX8_ARAVE</name>
<organism evidence="2 3">
    <name type="scientific">Araneus ventricosus</name>
    <name type="common">Orbweaver spider</name>
    <name type="synonym">Epeira ventricosa</name>
    <dbReference type="NCBI Taxonomy" id="182803"/>
    <lineage>
        <taxon>Eukaryota</taxon>
        <taxon>Metazoa</taxon>
        <taxon>Ecdysozoa</taxon>
        <taxon>Arthropoda</taxon>
        <taxon>Chelicerata</taxon>
        <taxon>Arachnida</taxon>
        <taxon>Araneae</taxon>
        <taxon>Araneomorphae</taxon>
        <taxon>Entelegynae</taxon>
        <taxon>Araneoidea</taxon>
        <taxon>Araneidae</taxon>
        <taxon>Araneus</taxon>
    </lineage>
</organism>
<accession>A0A4Y2GUX8</accession>
<gene>
    <name evidence="2" type="ORF">AVEN_154215_1</name>
</gene>
<feature type="compositionally biased region" description="Pro residues" evidence="1">
    <location>
        <begin position="124"/>
        <end position="133"/>
    </location>
</feature>
<dbReference type="Proteomes" id="UP000499080">
    <property type="component" value="Unassembled WGS sequence"/>
</dbReference>
<evidence type="ECO:0000313" key="3">
    <source>
        <dbReference type="Proteomes" id="UP000499080"/>
    </source>
</evidence>
<sequence>MADDFLIESDFTEGVETRGCDKADIHAETEVCGMTNGHDSRFRRSRFLSLGQGEQSLTALYCRGGLAVWRYQSDVMSNDCFMKRYKMKSLELIVSRCSCAQGSTAKLSSIRDSGESRGGLSGYSPPPESSQNS</sequence>
<protein>
    <submittedName>
        <fullName evidence="2">Uncharacterized protein</fullName>
    </submittedName>
</protein>
<reference evidence="2 3" key="1">
    <citation type="journal article" date="2019" name="Sci. Rep.">
        <title>Orb-weaving spider Araneus ventricosus genome elucidates the spidroin gene catalogue.</title>
        <authorList>
            <person name="Kono N."/>
            <person name="Nakamura H."/>
            <person name="Ohtoshi R."/>
            <person name="Moran D.A.P."/>
            <person name="Shinohara A."/>
            <person name="Yoshida Y."/>
            <person name="Fujiwara M."/>
            <person name="Mori M."/>
            <person name="Tomita M."/>
            <person name="Arakawa K."/>
        </authorList>
    </citation>
    <scope>NUCLEOTIDE SEQUENCE [LARGE SCALE GENOMIC DNA]</scope>
</reference>
<evidence type="ECO:0000256" key="1">
    <source>
        <dbReference type="SAM" id="MobiDB-lite"/>
    </source>
</evidence>
<proteinExistence type="predicted"/>
<dbReference type="EMBL" id="BGPR01001558">
    <property type="protein sequence ID" value="GBM56659.1"/>
    <property type="molecule type" value="Genomic_DNA"/>
</dbReference>
<comment type="caution">
    <text evidence="2">The sequence shown here is derived from an EMBL/GenBank/DDBJ whole genome shotgun (WGS) entry which is preliminary data.</text>
</comment>
<feature type="region of interest" description="Disordered" evidence="1">
    <location>
        <begin position="108"/>
        <end position="133"/>
    </location>
</feature>
<dbReference type="AlphaFoldDB" id="A0A4Y2GUX8"/>
<keyword evidence="3" id="KW-1185">Reference proteome</keyword>
<evidence type="ECO:0000313" key="2">
    <source>
        <dbReference type="EMBL" id="GBM56659.1"/>
    </source>
</evidence>